<comment type="similarity">
    <text evidence="1">Belongs to the AHA1 family.</text>
</comment>
<evidence type="ECO:0000259" key="3">
    <source>
        <dbReference type="Pfam" id="PF08327"/>
    </source>
</evidence>
<dbReference type="Proteomes" id="UP001595923">
    <property type="component" value="Unassembled WGS sequence"/>
</dbReference>
<feature type="domain" description="Activator of Hsp90 ATPase homologue 1/2-like C-terminal" evidence="3">
    <location>
        <begin position="23"/>
        <end position="133"/>
    </location>
</feature>
<evidence type="ECO:0000313" key="5">
    <source>
        <dbReference type="Proteomes" id="UP001595923"/>
    </source>
</evidence>
<dbReference type="Gene3D" id="3.30.530.20">
    <property type="match status" value="1"/>
</dbReference>
<feature type="compositionally biased region" description="Gly residues" evidence="2">
    <location>
        <begin position="167"/>
        <end position="176"/>
    </location>
</feature>
<keyword evidence="5" id="KW-1185">Reference proteome</keyword>
<dbReference type="CDD" id="cd08899">
    <property type="entry name" value="SRPBCC_CalC_Aha1-like_6"/>
    <property type="match status" value="1"/>
</dbReference>
<dbReference type="InterPro" id="IPR023393">
    <property type="entry name" value="START-like_dom_sf"/>
</dbReference>
<evidence type="ECO:0000256" key="2">
    <source>
        <dbReference type="SAM" id="MobiDB-lite"/>
    </source>
</evidence>
<gene>
    <name evidence="4" type="ORF">ACFO4E_16505</name>
</gene>
<accession>A0ABV9E0A3</accession>
<evidence type="ECO:0000256" key="1">
    <source>
        <dbReference type="ARBA" id="ARBA00006817"/>
    </source>
</evidence>
<comment type="caution">
    <text evidence="4">The sequence shown here is derived from an EMBL/GenBank/DDBJ whole genome shotgun (WGS) entry which is preliminary data.</text>
</comment>
<dbReference type="Pfam" id="PF08327">
    <property type="entry name" value="AHSA1"/>
    <property type="match status" value="1"/>
</dbReference>
<evidence type="ECO:0000313" key="4">
    <source>
        <dbReference type="EMBL" id="MFC4563468.1"/>
    </source>
</evidence>
<sequence length="176" mass="19120">MRHGTLERSGDRWTVRFARTVPHPPEKVWRAVTEPEHLAAWYPTSIEGERTAGAALRFRFPGEDEYAETGEMLVFDPPTAMAFRQGEDVVRIELRPGADGTELVFTVTFGEVGRAARDTAGWHVCLDFLAGHLDGAEPSGDTRALWEPLNAHYAAEFGPESATIGPPGDGSGGTGD</sequence>
<dbReference type="SUPFAM" id="SSF55961">
    <property type="entry name" value="Bet v1-like"/>
    <property type="match status" value="1"/>
</dbReference>
<feature type="region of interest" description="Disordered" evidence="2">
    <location>
        <begin position="157"/>
        <end position="176"/>
    </location>
</feature>
<organism evidence="4 5">
    <name type="scientific">Nocardiopsis mangrovi</name>
    <dbReference type="NCBI Taxonomy" id="1179818"/>
    <lineage>
        <taxon>Bacteria</taxon>
        <taxon>Bacillati</taxon>
        <taxon>Actinomycetota</taxon>
        <taxon>Actinomycetes</taxon>
        <taxon>Streptosporangiales</taxon>
        <taxon>Nocardiopsidaceae</taxon>
        <taxon>Nocardiopsis</taxon>
    </lineage>
</organism>
<name>A0ABV9E0A3_9ACTN</name>
<dbReference type="EMBL" id="JBHSFQ010000015">
    <property type="protein sequence ID" value="MFC4563468.1"/>
    <property type="molecule type" value="Genomic_DNA"/>
</dbReference>
<proteinExistence type="inferred from homology"/>
<protein>
    <submittedName>
        <fullName evidence="4">SRPBCC family protein</fullName>
    </submittedName>
</protein>
<dbReference type="InterPro" id="IPR013538">
    <property type="entry name" value="ASHA1/2-like_C"/>
</dbReference>
<dbReference type="RefSeq" id="WP_378575822.1">
    <property type="nucleotide sequence ID" value="NZ_JBHSFQ010000015.1"/>
</dbReference>
<reference evidence="5" key="1">
    <citation type="journal article" date="2019" name="Int. J. Syst. Evol. Microbiol.">
        <title>The Global Catalogue of Microorganisms (GCM) 10K type strain sequencing project: providing services to taxonomists for standard genome sequencing and annotation.</title>
        <authorList>
            <consortium name="The Broad Institute Genomics Platform"/>
            <consortium name="The Broad Institute Genome Sequencing Center for Infectious Disease"/>
            <person name="Wu L."/>
            <person name="Ma J."/>
        </authorList>
    </citation>
    <scope>NUCLEOTIDE SEQUENCE [LARGE SCALE GENOMIC DNA]</scope>
    <source>
        <strain evidence="5">XZYJ18</strain>
    </source>
</reference>